<accession>A0A1I3WJF5</accession>
<evidence type="ECO:0000313" key="1">
    <source>
        <dbReference type="EMBL" id="SFK07625.1"/>
    </source>
</evidence>
<keyword evidence="2" id="KW-1185">Reference proteome</keyword>
<dbReference type="EMBL" id="FOSL01000002">
    <property type="protein sequence ID" value="SFK07625.1"/>
    <property type="molecule type" value="Genomic_DNA"/>
</dbReference>
<reference evidence="1 2" key="1">
    <citation type="submission" date="2016-10" db="EMBL/GenBank/DDBJ databases">
        <authorList>
            <person name="Varghese N."/>
            <person name="Submissions S."/>
        </authorList>
    </citation>
    <scope>NUCLEOTIDE SEQUENCE [LARGE SCALE GENOMIC DNA]</scope>
    <source>
        <strain evidence="1 2">DSM 21822</strain>
    </source>
</reference>
<dbReference type="Pfam" id="PF08905">
    <property type="entry name" value="DUF1850"/>
    <property type="match status" value="1"/>
</dbReference>
<dbReference type="AlphaFoldDB" id="A0A1I3WJF5"/>
<name>A0A1I3WJF5_9HYPH</name>
<sequence length="140" mass="14930">MLHPPPFTVEENHAKHRGELMPLCILAAGKTTVLAAATFTLSWTHSVEKTRWEETWRIAPAGLEIVEARVKGSGAGMEPPQDAVLMDGWWVYRPKAPPRPSLVLAASGATGAGWSVCGDNSCVTIGEDAGEPVVLRACGE</sequence>
<gene>
    <name evidence="1" type="ORF">SAMN04488498_102274</name>
</gene>
<dbReference type="Proteomes" id="UP000323300">
    <property type="component" value="Unassembled WGS sequence"/>
</dbReference>
<organism evidence="1 2">
    <name type="scientific">Neomesorhizobium albiziae</name>
    <dbReference type="NCBI Taxonomy" id="335020"/>
    <lineage>
        <taxon>Bacteria</taxon>
        <taxon>Pseudomonadati</taxon>
        <taxon>Pseudomonadota</taxon>
        <taxon>Alphaproteobacteria</taxon>
        <taxon>Hyphomicrobiales</taxon>
        <taxon>Phyllobacteriaceae</taxon>
        <taxon>Neomesorhizobium</taxon>
    </lineage>
</organism>
<protein>
    <recommendedName>
        <fullName evidence="3">DUF1850 domain-containing protein</fullName>
    </recommendedName>
</protein>
<evidence type="ECO:0008006" key="3">
    <source>
        <dbReference type="Google" id="ProtNLM"/>
    </source>
</evidence>
<evidence type="ECO:0000313" key="2">
    <source>
        <dbReference type="Proteomes" id="UP000323300"/>
    </source>
</evidence>
<proteinExistence type="predicted"/>
<dbReference type="InterPro" id="IPR015001">
    <property type="entry name" value="DUF1850"/>
</dbReference>